<dbReference type="PROSITE" id="PS00488">
    <property type="entry name" value="PAL_HISTIDASE"/>
    <property type="match status" value="1"/>
</dbReference>
<dbReference type="EMBL" id="JBIYDN010000060">
    <property type="protein sequence ID" value="MFK4448772.1"/>
    <property type="molecule type" value="Genomic_DNA"/>
</dbReference>
<evidence type="ECO:0000313" key="2">
    <source>
        <dbReference type="Proteomes" id="UP001620514"/>
    </source>
</evidence>
<dbReference type="RefSeq" id="WP_404615315.1">
    <property type="nucleotide sequence ID" value="NZ_JBIYDN010000060.1"/>
</dbReference>
<dbReference type="InterPro" id="IPR008948">
    <property type="entry name" value="L-Aspartase-like"/>
</dbReference>
<sequence>MIKLTPGHLTLAHLRQIARGSDALTLDPASFAAIDASAQTVADIAAKGEPAYGINTGFGRLASTHIPADQLELLQRNLVLSHAVGVGEPMSRPVVRLLIALKVSSLGRGHSGIRREVINALITLFNADVLPVIPVKGSVGASGDLAPLAHMSTALLGIGEVTIRGERASALDGLRVAGLEPLTLQAKEGLALLNGTQASTALALYNM</sequence>
<proteinExistence type="predicted"/>
<dbReference type="PANTHER" id="PTHR10362">
    <property type="entry name" value="HISTIDINE AMMONIA-LYASE"/>
    <property type="match status" value="1"/>
</dbReference>
<comment type="caution">
    <text evidence="1">The sequence shown here is derived from an EMBL/GenBank/DDBJ whole genome shotgun (WGS) entry which is preliminary data.</text>
</comment>
<dbReference type="SUPFAM" id="SSF48557">
    <property type="entry name" value="L-aspartase-like"/>
    <property type="match status" value="1"/>
</dbReference>
<evidence type="ECO:0000313" key="1">
    <source>
        <dbReference type="EMBL" id="MFK4448772.1"/>
    </source>
</evidence>
<feature type="non-terminal residue" evidence="1">
    <location>
        <position position="207"/>
    </location>
</feature>
<dbReference type="InterPro" id="IPR022313">
    <property type="entry name" value="Phe/His_NH3-lyase_AS"/>
</dbReference>
<dbReference type="Gene3D" id="1.10.275.10">
    <property type="entry name" value="Fumarase/aspartase (N-terminal domain)"/>
    <property type="match status" value="1"/>
</dbReference>
<gene>
    <name evidence="1" type="ORF">ABH943_008816</name>
</gene>
<dbReference type="InterPro" id="IPR024083">
    <property type="entry name" value="Fumarase/histidase_N"/>
</dbReference>
<protein>
    <submittedName>
        <fullName evidence="1">Histidine ammonia-lyase</fullName>
    </submittedName>
</protein>
<name>A0ABW8MZG7_9BURK</name>
<dbReference type="Proteomes" id="UP001620514">
    <property type="component" value="Unassembled WGS sequence"/>
</dbReference>
<keyword evidence="2" id="KW-1185">Reference proteome</keyword>
<dbReference type="InterPro" id="IPR001106">
    <property type="entry name" value="Aromatic_Lyase"/>
</dbReference>
<dbReference type="Pfam" id="PF00221">
    <property type="entry name" value="Lyase_aromatic"/>
    <property type="match status" value="1"/>
</dbReference>
<organism evidence="1 2">
    <name type="scientific">Caballeronia udeis</name>
    <dbReference type="NCBI Taxonomy" id="1232866"/>
    <lineage>
        <taxon>Bacteria</taxon>
        <taxon>Pseudomonadati</taxon>
        <taxon>Pseudomonadota</taxon>
        <taxon>Betaproteobacteria</taxon>
        <taxon>Burkholderiales</taxon>
        <taxon>Burkholderiaceae</taxon>
        <taxon>Caballeronia</taxon>
    </lineage>
</organism>
<reference evidence="1 2" key="1">
    <citation type="submission" date="2024-10" db="EMBL/GenBank/DDBJ databases">
        <authorList>
            <person name="Deangelis K."/>
            <person name="Huntemann M."/>
            <person name="Clum A."/>
            <person name="Wang J."/>
            <person name="Palaniappan K."/>
            <person name="Ritter S."/>
            <person name="Chen I.-M."/>
            <person name="Stamatis D."/>
            <person name="Reddy T."/>
            <person name="O'Malley R."/>
            <person name="Daum C."/>
            <person name="Ng V."/>
            <person name="Ivanova N."/>
            <person name="Kyrpides N."/>
            <person name="Woyke T."/>
        </authorList>
    </citation>
    <scope>NUCLEOTIDE SEQUENCE [LARGE SCALE GENOMIC DNA]</scope>
    <source>
        <strain evidence="1 2">GAS97</strain>
    </source>
</reference>
<accession>A0ABW8MZG7</accession>
<reference evidence="1 2" key="2">
    <citation type="submission" date="2024-11" db="EMBL/GenBank/DDBJ databases">
        <title>Using genomics to understand microbial adaptation to soil warming.</title>
        <authorList>
            <person name="Deangelis K.M. PhD."/>
        </authorList>
    </citation>
    <scope>NUCLEOTIDE SEQUENCE [LARGE SCALE GENOMIC DNA]</scope>
    <source>
        <strain evidence="1 2">GAS97</strain>
    </source>
</reference>